<dbReference type="Proteomes" id="UP001054837">
    <property type="component" value="Unassembled WGS sequence"/>
</dbReference>
<feature type="compositionally biased region" description="Basic and acidic residues" evidence="1">
    <location>
        <begin position="54"/>
        <end position="71"/>
    </location>
</feature>
<keyword evidence="3" id="KW-1185">Reference proteome</keyword>
<reference evidence="2 3" key="1">
    <citation type="submission" date="2021-06" db="EMBL/GenBank/DDBJ databases">
        <title>Caerostris darwini draft genome.</title>
        <authorList>
            <person name="Kono N."/>
            <person name="Arakawa K."/>
        </authorList>
    </citation>
    <scope>NUCLEOTIDE SEQUENCE [LARGE SCALE GENOMIC DNA]</scope>
</reference>
<sequence>MPKCKRGGDLDSEPPLNTTLTAFFQLRQSDLHLQECCYTRMYHHVIHVMQQDESFDKDSKEPQSKIMKESSRVTWHI</sequence>
<evidence type="ECO:0000313" key="3">
    <source>
        <dbReference type="Proteomes" id="UP001054837"/>
    </source>
</evidence>
<feature type="region of interest" description="Disordered" evidence="1">
    <location>
        <begin position="53"/>
        <end position="77"/>
    </location>
</feature>
<dbReference type="AlphaFoldDB" id="A0AAV4U8H9"/>
<evidence type="ECO:0000256" key="1">
    <source>
        <dbReference type="SAM" id="MobiDB-lite"/>
    </source>
</evidence>
<comment type="caution">
    <text evidence="2">The sequence shown here is derived from an EMBL/GenBank/DDBJ whole genome shotgun (WGS) entry which is preliminary data.</text>
</comment>
<dbReference type="EMBL" id="BPLQ01010867">
    <property type="protein sequence ID" value="GIY54066.1"/>
    <property type="molecule type" value="Genomic_DNA"/>
</dbReference>
<protein>
    <submittedName>
        <fullName evidence="2">Uncharacterized protein</fullName>
    </submittedName>
</protein>
<organism evidence="2 3">
    <name type="scientific">Caerostris darwini</name>
    <dbReference type="NCBI Taxonomy" id="1538125"/>
    <lineage>
        <taxon>Eukaryota</taxon>
        <taxon>Metazoa</taxon>
        <taxon>Ecdysozoa</taxon>
        <taxon>Arthropoda</taxon>
        <taxon>Chelicerata</taxon>
        <taxon>Arachnida</taxon>
        <taxon>Araneae</taxon>
        <taxon>Araneomorphae</taxon>
        <taxon>Entelegynae</taxon>
        <taxon>Araneoidea</taxon>
        <taxon>Araneidae</taxon>
        <taxon>Caerostris</taxon>
    </lineage>
</organism>
<gene>
    <name evidence="2" type="ORF">CDAR_365251</name>
</gene>
<name>A0AAV4U8H9_9ARAC</name>
<accession>A0AAV4U8H9</accession>
<proteinExistence type="predicted"/>
<evidence type="ECO:0000313" key="2">
    <source>
        <dbReference type="EMBL" id="GIY54066.1"/>
    </source>
</evidence>